<gene>
    <name evidence="2" type="ORF">AK812_SmicGene16482</name>
</gene>
<feature type="region of interest" description="Disordered" evidence="1">
    <location>
        <begin position="1"/>
        <end position="22"/>
    </location>
</feature>
<name>A0A1Q9E070_SYMMI</name>
<dbReference type="OrthoDB" id="10449463at2759"/>
<dbReference type="Proteomes" id="UP000186817">
    <property type="component" value="Unassembled WGS sequence"/>
</dbReference>
<protein>
    <submittedName>
        <fullName evidence="2">Uncharacterized protein</fullName>
    </submittedName>
</protein>
<sequence>MPEDKVPKSTRPPPRPPDAAGHRAVQWGWQAIRELRDASANALPALRGDVDELWPLLWLVPSLHRSLQLLQAIHLSWMQKVWLLQHIRLLCDRLSSWLDGLDTRRSLEVLLSKRQE</sequence>
<accession>A0A1Q9E070</accession>
<evidence type="ECO:0000313" key="3">
    <source>
        <dbReference type="Proteomes" id="UP000186817"/>
    </source>
</evidence>
<dbReference type="AlphaFoldDB" id="A0A1Q9E070"/>
<evidence type="ECO:0000313" key="2">
    <source>
        <dbReference type="EMBL" id="OLQ00821.1"/>
    </source>
</evidence>
<evidence type="ECO:0000256" key="1">
    <source>
        <dbReference type="SAM" id="MobiDB-lite"/>
    </source>
</evidence>
<reference evidence="2 3" key="1">
    <citation type="submission" date="2016-02" db="EMBL/GenBank/DDBJ databases">
        <title>Genome analysis of coral dinoflagellate symbionts highlights evolutionary adaptations to a symbiotic lifestyle.</title>
        <authorList>
            <person name="Aranda M."/>
            <person name="Li Y."/>
            <person name="Liew Y.J."/>
            <person name="Baumgarten S."/>
            <person name="Simakov O."/>
            <person name="Wilson M."/>
            <person name="Piel J."/>
            <person name="Ashoor H."/>
            <person name="Bougouffa S."/>
            <person name="Bajic V.B."/>
            <person name="Ryu T."/>
            <person name="Ravasi T."/>
            <person name="Bayer T."/>
            <person name="Micklem G."/>
            <person name="Kim H."/>
            <person name="Bhak J."/>
            <person name="Lajeunesse T.C."/>
            <person name="Voolstra C.R."/>
        </authorList>
    </citation>
    <scope>NUCLEOTIDE SEQUENCE [LARGE SCALE GENOMIC DNA]</scope>
    <source>
        <strain evidence="2 3">CCMP2467</strain>
    </source>
</reference>
<organism evidence="2 3">
    <name type="scientific">Symbiodinium microadriaticum</name>
    <name type="common">Dinoflagellate</name>
    <name type="synonym">Zooxanthella microadriatica</name>
    <dbReference type="NCBI Taxonomy" id="2951"/>
    <lineage>
        <taxon>Eukaryota</taxon>
        <taxon>Sar</taxon>
        <taxon>Alveolata</taxon>
        <taxon>Dinophyceae</taxon>
        <taxon>Suessiales</taxon>
        <taxon>Symbiodiniaceae</taxon>
        <taxon>Symbiodinium</taxon>
    </lineage>
</organism>
<proteinExistence type="predicted"/>
<comment type="caution">
    <text evidence="2">The sequence shown here is derived from an EMBL/GenBank/DDBJ whole genome shotgun (WGS) entry which is preliminary data.</text>
</comment>
<dbReference type="EMBL" id="LSRX01000314">
    <property type="protein sequence ID" value="OLQ00821.1"/>
    <property type="molecule type" value="Genomic_DNA"/>
</dbReference>
<keyword evidence="3" id="KW-1185">Reference proteome</keyword>